<protein>
    <submittedName>
        <fullName evidence="1">Uncharacterized protein</fullName>
    </submittedName>
</protein>
<sequence>MRPLVFHAKTDEDDPVIHFLKKHALLTFSNPKKERDRVGKSAGSTEIDLFAPKTTSRLASLVIAALGISQFFLTPQMENSVEEDTIIAFSLSSL</sequence>
<organism evidence="1 2">
    <name type="scientific">Tagetes erecta</name>
    <name type="common">African marigold</name>
    <dbReference type="NCBI Taxonomy" id="13708"/>
    <lineage>
        <taxon>Eukaryota</taxon>
        <taxon>Viridiplantae</taxon>
        <taxon>Streptophyta</taxon>
        <taxon>Embryophyta</taxon>
        <taxon>Tracheophyta</taxon>
        <taxon>Spermatophyta</taxon>
        <taxon>Magnoliopsida</taxon>
        <taxon>eudicotyledons</taxon>
        <taxon>Gunneridae</taxon>
        <taxon>Pentapetalae</taxon>
        <taxon>asterids</taxon>
        <taxon>campanulids</taxon>
        <taxon>Asterales</taxon>
        <taxon>Asteraceae</taxon>
        <taxon>Asteroideae</taxon>
        <taxon>Heliantheae alliance</taxon>
        <taxon>Tageteae</taxon>
        <taxon>Tagetes</taxon>
    </lineage>
</organism>
<reference evidence="1" key="1">
    <citation type="journal article" date="2023" name="bioRxiv">
        <title>Improved chromosome-level genome assembly for marigold (Tagetes erecta).</title>
        <authorList>
            <person name="Jiang F."/>
            <person name="Yuan L."/>
            <person name="Wang S."/>
            <person name="Wang H."/>
            <person name="Xu D."/>
            <person name="Wang A."/>
            <person name="Fan W."/>
        </authorList>
    </citation>
    <scope>NUCLEOTIDE SEQUENCE</scope>
    <source>
        <strain evidence="1">WSJ</strain>
        <tissue evidence="1">Leaf</tissue>
    </source>
</reference>
<dbReference type="Proteomes" id="UP001229421">
    <property type="component" value="Unassembled WGS sequence"/>
</dbReference>
<evidence type="ECO:0000313" key="1">
    <source>
        <dbReference type="EMBL" id="KAK1411938.1"/>
    </source>
</evidence>
<accession>A0AAD8JY29</accession>
<name>A0AAD8JY29_TARER</name>
<comment type="caution">
    <text evidence="1">The sequence shown here is derived from an EMBL/GenBank/DDBJ whole genome shotgun (WGS) entry which is preliminary data.</text>
</comment>
<dbReference type="AlphaFoldDB" id="A0AAD8JY29"/>
<keyword evidence="2" id="KW-1185">Reference proteome</keyword>
<dbReference type="EMBL" id="JAUHHV010000009">
    <property type="protein sequence ID" value="KAK1411938.1"/>
    <property type="molecule type" value="Genomic_DNA"/>
</dbReference>
<proteinExistence type="predicted"/>
<gene>
    <name evidence="1" type="ORF">QVD17_32804</name>
</gene>
<evidence type="ECO:0000313" key="2">
    <source>
        <dbReference type="Proteomes" id="UP001229421"/>
    </source>
</evidence>